<proteinExistence type="inferred from homology"/>
<dbReference type="InterPro" id="IPR003736">
    <property type="entry name" value="PAAI_dom"/>
</dbReference>
<dbReference type="Pfam" id="PF03061">
    <property type="entry name" value="4HBT"/>
    <property type="match status" value="1"/>
</dbReference>
<accession>A0AAX0S4T6</accession>
<protein>
    <submittedName>
        <fullName evidence="4">PaaI family thioesterase</fullName>
    </submittedName>
</protein>
<evidence type="ECO:0000256" key="2">
    <source>
        <dbReference type="ARBA" id="ARBA00022801"/>
    </source>
</evidence>
<feature type="domain" description="Thioesterase" evidence="3">
    <location>
        <begin position="78"/>
        <end position="153"/>
    </location>
</feature>
<reference evidence="4 7" key="2">
    <citation type="submission" date="2018-07" db="EMBL/GenBank/DDBJ databases">
        <title>The molecular basis for the intramolecular migration of carboxyl group in the catabolism of para-hydroxybenzoate via gentisate.</title>
        <authorList>
            <person name="Zhao H."/>
            <person name="Xu Y."/>
            <person name="Lin S."/>
            <person name="Spain J.C."/>
            <person name="Zhou N.-Y."/>
        </authorList>
    </citation>
    <scope>NUCLEOTIDE SEQUENCE [LARGE SCALE GENOMIC DNA]</scope>
    <source>
        <strain evidence="4 7">PHB-7a</strain>
    </source>
</reference>
<gene>
    <name evidence="5" type="ORF">CN689_07715</name>
    <name evidence="4" type="ORF">DTO10_19930</name>
</gene>
<keyword evidence="7" id="KW-1185">Reference proteome</keyword>
<dbReference type="NCBIfam" id="TIGR00369">
    <property type="entry name" value="unchar_dom_1"/>
    <property type="match status" value="1"/>
</dbReference>
<organism evidence="5 6">
    <name type="scientific">Peribacillus butanolivorans</name>
    <dbReference type="NCBI Taxonomy" id="421767"/>
    <lineage>
        <taxon>Bacteria</taxon>
        <taxon>Bacillati</taxon>
        <taxon>Bacillota</taxon>
        <taxon>Bacilli</taxon>
        <taxon>Bacillales</taxon>
        <taxon>Bacillaceae</taxon>
        <taxon>Peribacillus</taxon>
    </lineage>
</organism>
<sequence length="164" mass="18080">MIDFRDLVEDFQKLAKSADETELAVLSGIISGIQAKREQKKYSYISSLLQLNKDVSQQDTSLTMTMPNTPLVHNELKITHGGMIATLIDSSMGILANSTVPEGYATVTTDIQVRYVKPAIGDHLTCKCELIHRGTKTIIVEGKVYRDDGELCAVSTGNFFILKI</sequence>
<evidence type="ECO:0000256" key="1">
    <source>
        <dbReference type="ARBA" id="ARBA00008324"/>
    </source>
</evidence>
<evidence type="ECO:0000313" key="5">
    <source>
        <dbReference type="EMBL" id="PEJ35193.1"/>
    </source>
</evidence>
<dbReference type="CDD" id="cd03443">
    <property type="entry name" value="PaaI_thioesterase"/>
    <property type="match status" value="1"/>
</dbReference>
<dbReference type="RefSeq" id="WP_098175426.1">
    <property type="nucleotide sequence ID" value="NZ_CP030926.1"/>
</dbReference>
<dbReference type="AlphaFoldDB" id="A0AAX0S4T6"/>
<evidence type="ECO:0000313" key="4">
    <source>
        <dbReference type="EMBL" id="AXN40416.1"/>
    </source>
</evidence>
<evidence type="ECO:0000313" key="7">
    <source>
        <dbReference type="Proteomes" id="UP000260457"/>
    </source>
</evidence>
<dbReference type="Gene3D" id="3.10.129.10">
    <property type="entry name" value="Hotdog Thioesterase"/>
    <property type="match status" value="1"/>
</dbReference>
<dbReference type="PANTHER" id="PTHR21660:SF1">
    <property type="entry name" value="ACYL-COENZYME A THIOESTERASE 13"/>
    <property type="match status" value="1"/>
</dbReference>
<reference evidence="5 6" key="1">
    <citation type="submission" date="2017-09" db="EMBL/GenBank/DDBJ databases">
        <title>Large-scale bioinformatics analysis of Bacillus genomes uncovers conserved roles of natural products in bacterial physiology.</title>
        <authorList>
            <consortium name="Agbiome Team Llc"/>
            <person name="Bleich R.M."/>
            <person name="Kirk G.J."/>
            <person name="Santa Maria K.C."/>
            <person name="Allen S.E."/>
            <person name="Farag S."/>
            <person name="Shank E.A."/>
            <person name="Bowers A."/>
        </authorList>
    </citation>
    <scope>NUCLEOTIDE SEQUENCE [LARGE SCALE GENOMIC DNA]</scope>
    <source>
        <strain evidence="5 6">AFS003229</strain>
    </source>
</reference>
<dbReference type="EMBL" id="NUEQ01000013">
    <property type="protein sequence ID" value="PEJ35193.1"/>
    <property type="molecule type" value="Genomic_DNA"/>
</dbReference>
<dbReference type="Proteomes" id="UP000260457">
    <property type="component" value="Chromosome"/>
</dbReference>
<dbReference type="PANTHER" id="PTHR21660">
    <property type="entry name" value="THIOESTERASE SUPERFAMILY MEMBER-RELATED"/>
    <property type="match status" value="1"/>
</dbReference>
<dbReference type="GO" id="GO:0047617">
    <property type="term" value="F:fatty acyl-CoA hydrolase activity"/>
    <property type="evidence" value="ECO:0007669"/>
    <property type="project" value="InterPro"/>
</dbReference>
<dbReference type="InterPro" id="IPR039298">
    <property type="entry name" value="ACOT13"/>
</dbReference>
<dbReference type="Proteomes" id="UP000220106">
    <property type="component" value="Unassembled WGS sequence"/>
</dbReference>
<dbReference type="KEGG" id="pbut:DTO10_19930"/>
<dbReference type="InterPro" id="IPR006683">
    <property type="entry name" value="Thioestr_dom"/>
</dbReference>
<keyword evidence="2" id="KW-0378">Hydrolase</keyword>
<name>A0AAX0S4T6_9BACI</name>
<evidence type="ECO:0000313" key="6">
    <source>
        <dbReference type="Proteomes" id="UP000220106"/>
    </source>
</evidence>
<dbReference type="EMBL" id="CP030926">
    <property type="protein sequence ID" value="AXN40416.1"/>
    <property type="molecule type" value="Genomic_DNA"/>
</dbReference>
<evidence type="ECO:0000259" key="3">
    <source>
        <dbReference type="Pfam" id="PF03061"/>
    </source>
</evidence>
<dbReference type="SUPFAM" id="SSF54637">
    <property type="entry name" value="Thioesterase/thiol ester dehydrase-isomerase"/>
    <property type="match status" value="1"/>
</dbReference>
<dbReference type="InterPro" id="IPR029069">
    <property type="entry name" value="HotDog_dom_sf"/>
</dbReference>
<comment type="similarity">
    <text evidence="1">Belongs to the thioesterase PaaI family.</text>
</comment>